<evidence type="ECO:0000256" key="1">
    <source>
        <dbReference type="SAM" id="MobiDB-lite"/>
    </source>
</evidence>
<reference evidence="2" key="1">
    <citation type="journal article" date="2014" name="Int. J. Syst. Evol. Microbiol.">
        <title>Complete genome sequence of Corynebacterium casei LMG S-19264T (=DSM 44701T), isolated from a smear-ripened cheese.</title>
        <authorList>
            <consortium name="US DOE Joint Genome Institute (JGI-PGF)"/>
            <person name="Walter F."/>
            <person name="Albersmeier A."/>
            <person name="Kalinowski J."/>
            <person name="Ruckert C."/>
        </authorList>
    </citation>
    <scope>NUCLEOTIDE SEQUENCE</scope>
    <source>
        <strain evidence="2">JCM 4714</strain>
    </source>
</reference>
<dbReference type="RefSeq" id="WP_189956695.1">
    <property type="nucleotide sequence ID" value="NZ_BMVG01000018.1"/>
</dbReference>
<sequence>MLTDPKQAPRVAPVKGKAPDSCGYTSGDGSAILTLNPSARSYAAELSAAHSLVRDPAVAGMSEVKVTEADGLGQAAFRETAQVMKPPQNVAFVVWHAGSRTWVLTLAESGSGSGKALDTDPLMDVARRLTPRLPA</sequence>
<keyword evidence="3" id="KW-1185">Reference proteome</keyword>
<evidence type="ECO:0000313" key="2">
    <source>
        <dbReference type="EMBL" id="GHE08894.1"/>
    </source>
</evidence>
<evidence type="ECO:0000313" key="3">
    <source>
        <dbReference type="Proteomes" id="UP000655443"/>
    </source>
</evidence>
<proteinExistence type="predicted"/>
<dbReference type="AlphaFoldDB" id="A0A918YM47"/>
<feature type="region of interest" description="Disordered" evidence="1">
    <location>
        <begin position="1"/>
        <end position="20"/>
    </location>
</feature>
<comment type="caution">
    <text evidence="2">The sequence shown here is derived from an EMBL/GenBank/DDBJ whole genome shotgun (WGS) entry which is preliminary data.</text>
</comment>
<organism evidence="2 3">
    <name type="scientific">Streptomyces alanosinicus</name>
    <dbReference type="NCBI Taxonomy" id="68171"/>
    <lineage>
        <taxon>Bacteria</taxon>
        <taxon>Bacillati</taxon>
        <taxon>Actinomycetota</taxon>
        <taxon>Actinomycetes</taxon>
        <taxon>Kitasatosporales</taxon>
        <taxon>Streptomycetaceae</taxon>
        <taxon>Streptomyces</taxon>
    </lineage>
</organism>
<gene>
    <name evidence="2" type="ORF">GCM10010339_59300</name>
</gene>
<dbReference type="EMBL" id="BMVG01000018">
    <property type="protein sequence ID" value="GHE08894.1"/>
    <property type="molecule type" value="Genomic_DNA"/>
</dbReference>
<accession>A0A918YM47</accession>
<reference evidence="2" key="2">
    <citation type="submission" date="2020-09" db="EMBL/GenBank/DDBJ databases">
        <authorList>
            <person name="Sun Q."/>
            <person name="Ohkuma M."/>
        </authorList>
    </citation>
    <scope>NUCLEOTIDE SEQUENCE</scope>
    <source>
        <strain evidence="2">JCM 4714</strain>
    </source>
</reference>
<dbReference type="Proteomes" id="UP000655443">
    <property type="component" value="Unassembled WGS sequence"/>
</dbReference>
<name>A0A918YM47_9ACTN</name>
<protein>
    <submittedName>
        <fullName evidence="2">Uncharacterized protein</fullName>
    </submittedName>
</protein>